<dbReference type="GeneID" id="42060608"/>
<evidence type="ECO:0000256" key="5">
    <source>
        <dbReference type="RuleBase" id="RU362121"/>
    </source>
</evidence>
<dbReference type="PANTHER" id="PTHR19359:SF95">
    <property type="entry name" value="CYTOCHROME B5 TYPE B"/>
    <property type="match status" value="1"/>
</dbReference>
<evidence type="ECO:0000313" key="7">
    <source>
        <dbReference type="EMBL" id="CZR45072.1"/>
    </source>
</evidence>
<keyword evidence="8" id="KW-1185">Reference proteome</keyword>
<dbReference type="VEuPathDB" id="FungiDB:FPRO_15753"/>
<dbReference type="EMBL" id="FJOF01000009">
    <property type="protein sequence ID" value="CZR45072.1"/>
    <property type="molecule type" value="Genomic_DNA"/>
</dbReference>
<gene>
    <name evidence="7" type="ORF">FPRO_15753</name>
</gene>
<comment type="similarity">
    <text evidence="4 5">Belongs to the cytochrome b5 family.</text>
</comment>
<dbReference type="InterPro" id="IPR036400">
    <property type="entry name" value="Cyt_B5-like_heme/steroid_sf"/>
</dbReference>
<name>A0A1L7VY83_FUSPR</name>
<dbReference type="GO" id="GO:0020037">
    <property type="term" value="F:heme binding"/>
    <property type="evidence" value="ECO:0007669"/>
    <property type="project" value="UniProtKB-UniRule"/>
</dbReference>
<keyword evidence="2 5" id="KW-0479">Metal-binding</keyword>
<dbReference type="GO" id="GO:0016020">
    <property type="term" value="C:membrane"/>
    <property type="evidence" value="ECO:0007669"/>
    <property type="project" value="TreeGrafter"/>
</dbReference>
<evidence type="ECO:0000256" key="1">
    <source>
        <dbReference type="ARBA" id="ARBA00022617"/>
    </source>
</evidence>
<protein>
    <submittedName>
        <fullName evidence="7">Related to cytochrome b5</fullName>
    </submittedName>
</protein>
<evidence type="ECO:0000256" key="4">
    <source>
        <dbReference type="ARBA" id="ARBA00038168"/>
    </source>
</evidence>
<proteinExistence type="inferred from homology"/>
<evidence type="ECO:0000256" key="3">
    <source>
        <dbReference type="ARBA" id="ARBA00023004"/>
    </source>
</evidence>
<sequence>MFWSNFKSCLTQPSSAVVDATLDKKADFSPSVAFVEHSSSPSRCKPAPTATESSALPFIEPETVADACRNGHLWVIIDDIIYDCTDFVHNHPGGARVIESFRGSNCSWQFWRFHCEKDLTEFGRPLRIGRTKGIVNKFMEPPRFVGLRKFWNSDY</sequence>
<dbReference type="InterPro" id="IPR050668">
    <property type="entry name" value="Cytochrome_b5"/>
</dbReference>
<keyword evidence="3 5" id="KW-0408">Iron</keyword>
<evidence type="ECO:0000259" key="6">
    <source>
        <dbReference type="PROSITE" id="PS50255"/>
    </source>
</evidence>
<dbReference type="Pfam" id="PF00173">
    <property type="entry name" value="Cyt-b5"/>
    <property type="match status" value="1"/>
</dbReference>
<dbReference type="SMART" id="SM01117">
    <property type="entry name" value="Cyt-b5"/>
    <property type="match status" value="1"/>
</dbReference>
<evidence type="ECO:0000256" key="2">
    <source>
        <dbReference type="ARBA" id="ARBA00022723"/>
    </source>
</evidence>
<dbReference type="RefSeq" id="XP_031085606.1">
    <property type="nucleotide sequence ID" value="XM_031219893.1"/>
</dbReference>
<keyword evidence="1 5" id="KW-0349">Heme</keyword>
<dbReference type="AlphaFoldDB" id="A0A1L7VY83"/>
<evidence type="ECO:0000313" key="8">
    <source>
        <dbReference type="Proteomes" id="UP000183971"/>
    </source>
</evidence>
<dbReference type="SUPFAM" id="SSF55856">
    <property type="entry name" value="Cytochrome b5-like heme/steroid binding domain"/>
    <property type="match status" value="1"/>
</dbReference>
<accession>A0A1L7VY83</accession>
<reference evidence="8" key="1">
    <citation type="journal article" date="2016" name="Genome Biol. Evol.">
        <title>Comparative 'omics' of the Fusarium fujikuroi species complex highlights differences in genetic potential and metabolite synthesis.</title>
        <authorList>
            <person name="Niehaus E.-M."/>
            <person name="Muensterkoetter M."/>
            <person name="Proctor R.H."/>
            <person name="Brown D.W."/>
            <person name="Sharon A."/>
            <person name="Idan Y."/>
            <person name="Oren-Young L."/>
            <person name="Sieber C.M."/>
            <person name="Novak O."/>
            <person name="Pencik A."/>
            <person name="Tarkowska D."/>
            <person name="Hromadova K."/>
            <person name="Freeman S."/>
            <person name="Maymon M."/>
            <person name="Elazar M."/>
            <person name="Youssef S.A."/>
            <person name="El-Shabrawy E.S.M."/>
            <person name="Shalaby A.B.A."/>
            <person name="Houterman P."/>
            <person name="Brock N.L."/>
            <person name="Burkhardt I."/>
            <person name="Tsavkelova E.A."/>
            <person name="Dickschat J.S."/>
            <person name="Galuszka P."/>
            <person name="Gueldener U."/>
            <person name="Tudzynski B."/>
        </authorList>
    </citation>
    <scope>NUCLEOTIDE SEQUENCE [LARGE SCALE GENOMIC DNA]</scope>
    <source>
        <strain evidence="8">ET1</strain>
    </source>
</reference>
<dbReference type="Proteomes" id="UP000183971">
    <property type="component" value="Unassembled WGS sequence"/>
</dbReference>
<comment type="caution">
    <text evidence="7">The sequence shown here is derived from an EMBL/GenBank/DDBJ whole genome shotgun (WGS) entry which is preliminary data.</text>
</comment>
<dbReference type="Gene3D" id="3.10.120.10">
    <property type="entry name" value="Cytochrome b5-like heme/steroid binding domain"/>
    <property type="match status" value="1"/>
</dbReference>
<organism evidence="7 8">
    <name type="scientific">Fusarium proliferatum (strain ET1)</name>
    <name type="common">Orchid endophyte fungus</name>
    <dbReference type="NCBI Taxonomy" id="1227346"/>
    <lineage>
        <taxon>Eukaryota</taxon>
        <taxon>Fungi</taxon>
        <taxon>Dikarya</taxon>
        <taxon>Ascomycota</taxon>
        <taxon>Pezizomycotina</taxon>
        <taxon>Sordariomycetes</taxon>
        <taxon>Hypocreomycetidae</taxon>
        <taxon>Hypocreales</taxon>
        <taxon>Nectriaceae</taxon>
        <taxon>Fusarium</taxon>
        <taxon>Fusarium fujikuroi species complex</taxon>
    </lineage>
</organism>
<feature type="domain" description="Cytochrome b5 heme-binding" evidence="6">
    <location>
        <begin position="56"/>
        <end position="132"/>
    </location>
</feature>
<dbReference type="PROSITE" id="PS50255">
    <property type="entry name" value="CYTOCHROME_B5_2"/>
    <property type="match status" value="1"/>
</dbReference>
<dbReference type="InterPro" id="IPR018506">
    <property type="entry name" value="Cyt_B5_heme-BS"/>
</dbReference>
<dbReference type="PROSITE" id="PS00191">
    <property type="entry name" value="CYTOCHROME_B5_1"/>
    <property type="match status" value="1"/>
</dbReference>
<dbReference type="PANTHER" id="PTHR19359">
    <property type="entry name" value="CYTOCHROME B5"/>
    <property type="match status" value="1"/>
</dbReference>
<dbReference type="GO" id="GO:0046872">
    <property type="term" value="F:metal ion binding"/>
    <property type="evidence" value="ECO:0007669"/>
    <property type="project" value="UniProtKB-UniRule"/>
</dbReference>
<dbReference type="InterPro" id="IPR001199">
    <property type="entry name" value="Cyt_B5-like_heme/steroid-bd"/>
</dbReference>